<keyword evidence="2" id="KW-0472">Membrane</keyword>
<dbReference type="PATRIC" id="fig|33051.3.peg.766"/>
<evidence type="ECO:0000256" key="1">
    <source>
        <dbReference type="SAM" id="MobiDB-lite"/>
    </source>
</evidence>
<protein>
    <submittedName>
        <fullName evidence="3">Uncharacterized protein</fullName>
    </submittedName>
</protein>
<proteinExistence type="predicted"/>
<organism evidence="3 4">
    <name type="scientific">Sphingomonas sanguinis</name>
    <dbReference type="NCBI Taxonomy" id="33051"/>
    <lineage>
        <taxon>Bacteria</taxon>
        <taxon>Pseudomonadati</taxon>
        <taxon>Pseudomonadota</taxon>
        <taxon>Alphaproteobacteria</taxon>
        <taxon>Sphingomonadales</taxon>
        <taxon>Sphingomonadaceae</taxon>
        <taxon>Sphingomonas</taxon>
    </lineage>
</organism>
<feature type="region of interest" description="Disordered" evidence="1">
    <location>
        <begin position="1"/>
        <end position="23"/>
    </location>
</feature>
<dbReference type="Proteomes" id="UP000072867">
    <property type="component" value="Unassembled WGS sequence"/>
</dbReference>
<dbReference type="AlphaFoldDB" id="A0A147I598"/>
<gene>
    <name evidence="3" type="ORF">NS319_02620</name>
</gene>
<dbReference type="EMBL" id="LDTD01000014">
    <property type="protein sequence ID" value="KTT73818.1"/>
    <property type="molecule type" value="Genomic_DNA"/>
</dbReference>
<evidence type="ECO:0000313" key="4">
    <source>
        <dbReference type="Proteomes" id="UP000072867"/>
    </source>
</evidence>
<feature type="transmembrane region" description="Helical" evidence="2">
    <location>
        <begin position="30"/>
        <end position="46"/>
    </location>
</feature>
<feature type="transmembrane region" description="Helical" evidence="2">
    <location>
        <begin position="53"/>
        <end position="71"/>
    </location>
</feature>
<keyword evidence="2" id="KW-1133">Transmembrane helix</keyword>
<reference evidence="3 4" key="1">
    <citation type="journal article" date="2016" name="Front. Microbiol.">
        <title>Genomic Resource of Rice Seed Associated Bacteria.</title>
        <authorList>
            <person name="Midha S."/>
            <person name="Bansal K."/>
            <person name="Sharma S."/>
            <person name="Kumar N."/>
            <person name="Patil P.P."/>
            <person name="Chaudhry V."/>
            <person name="Patil P.B."/>
        </authorList>
    </citation>
    <scope>NUCLEOTIDE SEQUENCE [LARGE SCALE GENOMIC DNA]</scope>
    <source>
        <strain evidence="3 4">NS319</strain>
    </source>
</reference>
<dbReference type="RefSeq" id="WP_058732279.1">
    <property type="nucleotide sequence ID" value="NZ_LDTD01000014.1"/>
</dbReference>
<name>A0A147I598_9SPHN</name>
<evidence type="ECO:0000313" key="3">
    <source>
        <dbReference type="EMBL" id="KTT73818.1"/>
    </source>
</evidence>
<keyword evidence="2" id="KW-0812">Transmembrane</keyword>
<comment type="caution">
    <text evidence="3">The sequence shown here is derived from an EMBL/GenBank/DDBJ whole genome shotgun (WGS) entry which is preliminary data.</text>
</comment>
<accession>A0A147I598</accession>
<evidence type="ECO:0000256" key="2">
    <source>
        <dbReference type="SAM" id="Phobius"/>
    </source>
</evidence>
<sequence length="75" mass="8120">MTRREHLPLHDQAPVEPACEEGREGQPESMFLLIAGGIYGAIIGLCMRGEFALALLGIAIAVASACLGWWLRGER</sequence>